<dbReference type="EMBL" id="FZMO01000220">
    <property type="protein sequence ID" value="SNQ48976.1"/>
    <property type="molecule type" value="Genomic_DNA"/>
</dbReference>
<sequence length="117" mass="12607">MPVSAGFVARANERLAQGLQDAGFDEAMKTARRAEPMLCGDESPVNVLRRDLAGDTGTVLSGSPHLLVIRTPQPGLVWYGAIGSRSSEAIASTEILTGWHGYPRNACSIRQWPVMSR</sequence>
<gene>
    <name evidence="1" type="ORF">FRACA_2970002</name>
</gene>
<name>A0A2I2KTJ3_9ACTN</name>
<organism evidence="1 2">
    <name type="scientific">Frankia canadensis</name>
    <dbReference type="NCBI Taxonomy" id="1836972"/>
    <lineage>
        <taxon>Bacteria</taxon>
        <taxon>Bacillati</taxon>
        <taxon>Actinomycetota</taxon>
        <taxon>Actinomycetes</taxon>
        <taxon>Frankiales</taxon>
        <taxon>Frankiaceae</taxon>
        <taxon>Frankia</taxon>
    </lineage>
</organism>
<proteinExistence type="predicted"/>
<dbReference type="AlphaFoldDB" id="A0A2I2KTJ3"/>
<accession>A0A2I2KTJ3</accession>
<keyword evidence="2" id="KW-1185">Reference proteome</keyword>
<evidence type="ECO:0000313" key="1">
    <source>
        <dbReference type="EMBL" id="SNQ48976.1"/>
    </source>
</evidence>
<evidence type="ECO:0000313" key="2">
    <source>
        <dbReference type="Proteomes" id="UP000234331"/>
    </source>
</evidence>
<protein>
    <submittedName>
        <fullName evidence="1">Uncharacterized protein</fullName>
    </submittedName>
</protein>
<dbReference type="Proteomes" id="UP000234331">
    <property type="component" value="Unassembled WGS sequence"/>
</dbReference>
<reference evidence="1" key="1">
    <citation type="submission" date="2017-06" db="EMBL/GenBank/DDBJ databases">
        <authorList>
            <person name="Kim H.J."/>
            <person name="Triplett B.A."/>
        </authorList>
    </citation>
    <scope>NUCLEOTIDE SEQUENCE [LARGE SCALE GENOMIC DNA]</scope>
    <source>
        <strain evidence="1">FRACA_ARgP5</strain>
    </source>
</reference>